<evidence type="ECO:0000313" key="2">
    <source>
        <dbReference type="EMBL" id="CAE8674747.1"/>
    </source>
</evidence>
<name>A0A813JGU1_POLGL</name>
<evidence type="ECO:0000313" key="3">
    <source>
        <dbReference type="Proteomes" id="UP000626109"/>
    </source>
</evidence>
<accession>A0A813JGU1</accession>
<feature type="compositionally biased region" description="Low complexity" evidence="1">
    <location>
        <begin position="94"/>
        <end position="105"/>
    </location>
</feature>
<feature type="non-terminal residue" evidence="2">
    <location>
        <position position="105"/>
    </location>
</feature>
<feature type="compositionally biased region" description="Low complexity" evidence="1">
    <location>
        <begin position="59"/>
        <end position="80"/>
    </location>
</feature>
<feature type="region of interest" description="Disordered" evidence="1">
    <location>
        <begin position="1"/>
        <end position="105"/>
    </location>
</feature>
<comment type="caution">
    <text evidence="2">The sequence shown here is derived from an EMBL/GenBank/DDBJ whole genome shotgun (WGS) entry which is preliminary data.</text>
</comment>
<dbReference type="Proteomes" id="UP000626109">
    <property type="component" value="Unassembled WGS sequence"/>
</dbReference>
<proteinExistence type="predicted"/>
<dbReference type="EMBL" id="CAJNNW010024897">
    <property type="protein sequence ID" value="CAE8674747.1"/>
    <property type="molecule type" value="Genomic_DNA"/>
</dbReference>
<sequence>RLDARLEATLNRSRLSASAEASAISKDRQRGCTTAGQQDKGLHRQASSSVGRSSDDLEPSSSSDDLGEGASSSSTSSNNKNENENKNKNKNKSSSRSSSSTSSRS</sequence>
<dbReference type="AlphaFoldDB" id="A0A813JGU1"/>
<protein>
    <submittedName>
        <fullName evidence="2">Uncharacterized protein</fullName>
    </submittedName>
</protein>
<reference evidence="2" key="1">
    <citation type="submission" date="2021-02" db="EMBL/GenBank/DDBJ databases">
        <authorList>
            <person name="Dougan E. K."/>
            <person name="Rhodes N."/>
            <person name="Thang M."/>
            <person name="Chan C."/>
        </authorList>
    </citation>
    <scope>NUCLEOTIDE SEQUENCE</scope>
</reference>
<evidence type="ECO:0000256" key="1">
    <source>
        <dbReference type="SAM" id="MobiDB-lite"/>
    </source>
</evidence>
<organism evidence="2 3">
    <name type="scientific">Polarella glacialis</name>
    <name type="common">Dinoflagellate</name>
    <dbReference type="NCBI Taxonomy" id="89957"/>
    <lineage>
        <taxon>Eukaryota</taxon>
        <taxon>Sar</taxon>
        <taxon>Alveolata</taxon>
        <taxon>Dinophyceae</taxon>
        <taxon>Suessiales</taxon>
        <taxon>Suessiaceae</taxon>
        <taxon>Polarella</taxon>
    </lineage>
</organism>
<gene>
    <name evidence="2" type="ORF">PGLA2088_LOCUS19090</name>
</gene>
<feature type="non-terminal residue" evidence="2">
    <location>
        <position position="1"/>
    </location>
</feature>